<dbReference type="SMART" id="SM00062">
    <property type="entry name" value="PBPb"/>
    <property type="match status" value="1"/>
</dbReference>
<proteinExistence type="predicted"/>
<feature type="domain" description="Solute-binding protein family 3/N-terminal" evidence="2">
    <location>
        <begin position="38"/>
        <end position="273"/>
    </location>
</feature>
<evidence type="ECO:0000256" key="1">
    <source>
        <dbReference type="ARBA" id="ARBA00022729"/>
    </source>
</evidence>
<sequence length="279" mass="31824">MRLLTISTILLFIGYSPILAQTFTGESWKQVKSKGSGSLSAIYYSTPGLVFEENGQMKGVCIDIMEEFKKHVKQAHGVTLDFKFLKKEQVFSNFINSIKTAENVMGVCNTSITEERKKYLSFSPSYMNNPSVLLSNNEARGIKNLEEMPKAFADYTIVVIKGSTHEKYLEKIKKQYYPELKVELVTSGNEVNKRLGSKANYVTLIDFTEYYDAVKKNLNVKRHIVPLNELEDQLGFIFPKNSDWVTVWNEFLTPEFKSSIVYKKIVADNLGTSFVNLIK</sequence>
<dbReference type="Proteomes" id="UP000611723">
    <property type="component" value="Unassembled WGS sequence"/>
</dbReference>
<organism evidence="3 4">
    <name type="scientific">Marivirga aurantiaca</name>
    <dbReference type="NCBI Taxonomy" id="2802615"/>
    <lineage>
        <taxon>Bacteria</taxon>
        <taxon>Pseudomonadati</taxon>
        <taxon>Bacteroidota</taxon>
        <taxon>Cytophagia</taxon>
        <taxon>Cytophagales</taxon>
        <taxon>Marivirgaceae</taxon>
        <taxon>Marivirga</taxon>
    </lineage>
</organism>
<gene>
    <name evidence="3" type="ORF">JKA74_10155</name>
</gene>
<dbReference type="PANTHER" id="PTHR35936">
    <property type="entry name" value="MEMBRANE-BOUND LYTIC MUREIN TRANSGLYCOSYLASE F"/>
    <property type="match status" value="1"/>
</dbReference>
<comment type="caution">
    <text evidence="3">The sequence shown here is derived from an EMBL/GenBank/DDBJ whole genome shotgun (WGS) entry which is preliminary data.</text>
</comment>
<name>A0A934WYL5_9BACT</name>
<keyword evidence="1" id="KW-0732">Signal</keyword>
<dbReference type="AlphaFoldDB" id="A0A934WYL5"/>
<dbReference type="EMBL" id="JAEQBW010000003">
    <property type="protein sequence ID" value="MBK6265399.1"/>
    <property type="molecule type" value="Genomic_DNA"/>
</dbReference>
<dbReference type="RefSeq" id="WP_201431063.1">
    <property type="nucleotide sequence ID" value="NZ_JAEQBW010000003.1"/>
</dbReference>
<dbReference type="InterPro" id="IPR001638">
    <property type="entry name" value="Solute-binding_3/MltF_N"/>
</dbReference>
<keyword evidence="4" id="KW-1185">Reference proteome</keyword>
<dbReference type="Pfam" id="PF00497">
    <property type="entry name" value="SBP_bac_3"/>
    <property type="match status" value="1"/>
</dbReference>
<evidence type="ECO:0000313" key="4">
    <source>
        <dbReference type="Proteomes" id="UP000611723"/>
    </source>
</evidence>
<dbReference type="SUPFAM" id="SSF53850">
    <property type="entry name" value="Periplasmic binding protein-like II"/>
    <property type="match status" value="1"/>
</dbReference>
<dbReference type="Gene3D" id="3.40.190.10">
    <property type="entry name" value="Periplasmic binding protein-like II"/>
    <property type="match status" value="2"/>
</dbReference>
<evidence type="ECO:0000313" key="3">
    <source>
        <dbReference type="EMBL" id="MBK6265399.1"/>
    </source>
</evidence>
<accession>A0A934WYL5</accession>
<protein>
    <submittedName>
        <fullName evidence="3">Transporter substrate-binding domain-containing protein</fullName>
    </submittedName>
</protein>
<reference evidence="3" key="1">
    <citation type="submission" date="2021-01" db="EMBL/GenBank/DDBJ databases">
        <title>Marivirga aurantiaca sp. nov., isolated from intertidal surface sediments.</title>
        <authorList>
            <person name="Zhang M."/>
        </authorList>
    </citation>
    <scope>NUCLEOTIDE SEQUENCE</scope>
    <source>
        <strain evidence="3">S37H4</strain>
    </source>
</reference>
<evidence type="ECO:0000259" key="2">
    <source>
        <dbReference type="SMART" id="SM00062"/>
    </source>
</evidence>